<accession>A0A1H7EFI9</accession>
<dbReference type="Proteomes" id="UP000198866">
    <property type="component" value="Unassembled WGS sequence"/>
</dbReference>
<keyword evidence="2" id="KW-1185">Reference proteome</keyword>
<reference evidence="2" key="1">
    <citation type="submission" date="2016-10" db="EMBL/GenBank/DDBJ databases">
        <authorList>
            <person name="Varghese N."/>
            <person name="Submissions S."/>
        </authorList>
    </citation>
    <scope>NUCLEOTIDE SEQUENCE [LARGE SCALE GENOMIC DNA]</scope>
    <source>
        <strain evidence="2">LMG 26031</strain>
    </source>
</reference>
<dbReference type="AlphaFoldDB" id="A0A1H7EFI9"/>
<organism evidence="1 2">
    <name type="scientific">Paraburkholderia diazotrophica</name>
    <dbReference type="NCBI Taxonomy" id="667676"/>
    <lineage>
        <taxon>Bacteria</taxon>
        <taxon>Pseudomonadati</taxon>
        <taxon>Pseudomonadota</taxon>
        <taxon>Betaproteobacteria</taxon>
        <taxon>Burkholderiales</taxon>
        <taxon>Burkholderiaceae</taxon>
        <taxon>Paraburkholderia</taxon>
    </lineage>
</organism>
<gene>
    <name evidence="1" type="ORF">SAMN05192539_104915</name>
</gene>
<dbReference type="RefSeq" id="WP_245763524.1">
    <property type="nucleotide sequence ID" value="NZ_FNYE01000049.1"/>
</dbReference>
<dbReference type="EMBL" id="FNYE01000049">
    <property type="protein sequence ID" value="SEK10802.1"/>
    <property type="molecule type" value="Genomic_DNA"/>
</dbReference>
<name>A0A1H7EFI9_9BURK</name>
<sequence length="88" mass="9529">MSSPTSVADVSVDNDRDVICKGSQASAIQSAQRLTDDTILSAARRAGMLVMLDAQIGHERYQSVTGSISSLHRFVEELHQAILEHCSD</sequence>
<evidence type="ECO:0000313" key="2">
    <source>
        <dbReference type="Proteomes" id="UP000198866"/>
    </source>
</evidence>
<proteinExistence type="predicted"/>
<evidence type="ECO:0000313" key="1">
    <source>
        <dbReference type="EMBL" id="SEK10802.1"/>
    </source>
</evidence>
<protein>
    <submittedName>
        <fullName evidence="1">Uncharacterized protein</fullName>
    </submittedName>
</protein>